<dbReference type="Gene3D" id="3.40.50.1820">
    <property type="entry name" value="alpha/beta hydrolase"/>
    <property type="match status" value="1"/>
</dbReference>
<sequence length="275" mass="29749">MPVITAADNTQLFYETAGRGRPLVFIHGWAMSGRVWHFQAETFAHDWQVIVPDLRGHGRSGQGSAPSLGMADFAADLVALFTALDLEGATLVGWSMGAQVVLEAFPALRERVAALVLVGGTPRFTATDDYPFGLPPVEARGMALRLKRDYSRTMGDFFKAMFAEGELVGEQYQRVVREIVIPGRRPEPEAAVKALAALTGADQRHQLAGIDRPALLVHGTADSICLPGASHFMAGQLSDATLVLLEGYGHAPFISSPALFDPFLVRFLERVYAGD</sequence>
<keyword evidence="3" id="KW-1185">Reference proteome</keyword>
<dbReference type="InterPro" id="IPR050228">
    <property type="entry name" value="Carboxylesterase_BioH"/>
</dbReference>
<organism evidence="2 3">
    <name type="scientific">Geobacter argillaceus</name>
    <dbReference type="NCBI Taxonomy" id="345631"/>
    <lineage>
        <taxon>Bacteria</taxon>
        <taxon>Pseudomonadati</taxon>
        <taxon>Thermodesulfobacteriota</taxon>
        <taxon>Desulfuromonadia</taxon>
        <taxon>Geobacterales</taxon>
        <taxon>Geobacteraceae</taxon>
        <taxon>Geobacter</taxon>
    </lineage>
</organism>
<dbReference type="RefSeq" id="WP_145018326.1">
    <property type="nucleotide sequence ID" value="NZ_VLLN01000003.1"/>
</dbReference>
<dbReference type="OrthoDB" id="9785408at2"/>
<reference evidence="2 3" key="1">
    <citation type="submission" date="2019-07" db="EMBL/GenBank/DDBJ databases">
        <title>Genomic Encyclopedia of Archaeal and Bacterial Type Strains, Phase II (KMG-II): from individual species to whole genera.</title>
        <authorList>
            <person name="Goeker M."/>
        </authorList>
    </citation>
    <scope>NUCLEOTIDE SEQUENCE [LARGE SCALE GENOMIC DNA]</scope>
    <source>
        <strain evidence="2 3">ATCC BAA-1139</strain>
    </source>
</reference>
<evidence type="ECO:0000259" key="1">
    <source>
        <dbReference type="Pfam" id="PF00561"/>
    </source>
</evidence>
<evidence type="ECO:0000313" key="3">
    <source>
        <dbReference type="Proteomes" id="UP000319449"/>
    </source>
</evidence>
<dbReference type="Pfam" id="PF00561">
    <property type="entry name" value="Abhydrolase_1"/>
    <property type="match status" value="1"/>
</dbReference>
<feature type="domain" description="AB hydrolase-1" evidence="1">
    <location>
        <begin position="22"/>
        <end position="256"/>
    </location>
</feature>
<dbReference type="InterPro" id="IPR029058">
    <property type="entry name" value="AB_hydrolase_fold"/>
</dbReference>
<dbReference type="SUPFAM" id="SSF53474">
    <property type="entry name" value="alpha/beta-Hydrolases"/>
    <property type="match status" value="1"/>
</dbReference>
<comment type="caution">
    <text evidence="2">The sequence shown here is derived from an EMBL/GenBank/DDBJ whole genome shotgun (WGS) entry which is preliminary data.</text>
</comment>
<dbReference type="PANTHER" id="PTHR43194">
    <property type="entry name" value="HYDROLASE ALPHA/BETA FOLD FAMILY"/>
    <property type="match status" value="1"/>
</dbReference>
<name>A0A562WR89_9BACT</name>
<dbReference type="Proteomes" id="UP000319449">
    <property type="component" value="Unassembled WGS sequence"/>
</dbReference>
<protein>
    <submittedName>
        <fullName evidence="2">Pimeloyl-[acyl-carrier protein] methyl ester esterase</fullName>
    </submittedName>
</protein>
<dbReference type="InterPro" id="IPR000073">
    <property type="entry name" value="AB_hydrolase_1"/>
</dbReference>
<proteinExistence type="predicted"/>
<accession>A0A562WR89</accession>
<dbReference type="AlphaFoldDB" id="A0A562WR89"/>
<evidence type="ECO:0000313" key="2">
    <source>
        <dbReference type="EMBL" id="TWJ32758.1"/>
    </source>
</evidence>
<dbReference type="PANTHER" id="PTHR43194:SF5">
    <property type="entry name" value="PIMELOYL-[ACYL-CARRIER PROTEIN] METHYL ESTER ESTERASE"/>
    <property type="match status" value="1"/>
</dbReference>
<gene>
    <name evidence="2" type="ORF">JN12_00735</name>
</gene>
<dbReference type="EMBL" id="VLLN01000003">
    <property type="protein sequence ID" value="TWJ32758.1"/>
    <property type="molecule type" value="Genomic_DNA"/>
</dbReference>